<dbReference type="OrthoDB" id="3688193at2"/>
<keyword evidence="2" id="KW-1185">Reference proteome</keyword>
<dbReference type="AlphaFoldDB" id="A0A4R7VZK8"/>
<gene>
    <name evidence="1" type="ORF">CLV71_103240</name>
</gene>
<name>A0A4R7VZK8_9PSEU</name>
<evidence type="ECO:0000313" key="2">
    <source>
        <dbReference type="Proteomes" id="UP000294927"/>
    </source>
</evidence>
<comment type="caution">
    <text evidence="1">The sequence shown here is derived from an EMBL/GenBank/DDBJ whole genome shotgun (WGS) entry which is preliminary data.</text>
</comment>
<protein>
    <submittedName>
        <fullName evidence="1">Uncharacterized protein</fullName>
    </submittedName>
</protein>
<dbReference type="Proteomes" id="UP000294927">
    <property type="component" value="Unassembled WGS sequence"/>
</dbReference>
<dbReference type="EMBL" id="SOCP01000003">
    <property type="protein sequence ID" value="TDV54999.1"/>
    <property type="molecule type" value="Genomic_DNA"/>
</dbReference>
<evidence type="ECO:0000313" key="1">
    <source>
        <dbReference type="EMBL" id="TDV54999.1"/>
    </source>
</evidence>
<reference evidence="1 2" key="1">
    <citation type="submission" date="2019-03" db="EMBL/GenBank/DDBJ databases">
        <title>Genomic Encyclopedia of Archaeal and Bacterial Type Strains, Phase II (KMG-II): from individual species to whole genera.</title>
        <authorList>
            <person name="Goeker M."/>
        </authorList>
    </citation>
    <scope>NUCLEOTIDE SEQUENCE [LARGE SCALE GENOMIC DNA]</scope>
    <source>
        <strain evidence="1 2">DSM 45499</strain>
    </source>
</reference>
<proteinExistence type="predicted"/>
<accession>A0A4R7VZK8</accession>
<organism evidence="1 2">
    <name type="scientific">Actinophytocola oryzae</name>
    <dbReference type="NCBI Taxonomy" id="502181"/>
    <lineage>
        <taxon>Bacteria</taxon>
        <taxon>Bacillati</taxon>
        <taxon>Actinomycetota</taxon>
        <taxon>Actinomycetes</taxon>
        <taxon>Pseudonocardiales</taxon>
        <taxon>Pseudonocardiaceae</taxon>
    </lineage>
</organism>
<dbReference type="RefSeq" id="WP_133902117.1">
    <property type="nucleotide sequence ID" value="NZ_SOCP01000003.1"/>
</dbReference>
<sequence>MTGEAFEVDLGSLTDFAAELTTQLGGMTQPLHLLESLVERQLRLGAFGEAHELGRRHGDALAELHTLVSQARDAIDFAKEVTVMVGDSYRGYDQRAAGALGGLTGAITGTVGSVAGTVLSIVDPKG</sequence>